<evidence type="ECO:0000313" key="2">
    <source>
        <dbReference type="Proteomes" id="UP000567246"/>
    </source>
</evidence>
<proteinExistence type="predicted"/>
<protein>
    <recommendedName>
        <fullName evidence="3">DUF559 domain-containing protein</fullName>
    </recommendedName>
</protein>
<sequence>MSPREPAPLPAAFSDLPFGAADLRRAGVSVERTRRADLRRVSQGLHRAREAERGEWADLGYPVDPLPWVPEEAAAVVPLTGGVVSHLSALLLHRLTVPPWVRPDGRLHVSRRHGRGVCDRSGVVTHGRSVPQEDVVALHGIAVTSVERTWLDLASLMPRGPVDPLVIAGDALVNRPWIAGDGRRGEPVTSVEALRAALRRAGRFKGVRAARGALDLVRVGADSPPETELRLALVDAGLPEPELQVSGDPGDRFAPVADLGYRDWRLALQYDGGHHRSREQQARDARRDGWFHDRGWRSLRLTADDRLDGFRRAIAWVRRHRP</sequence>
<evidence type="ECO:0000313" key="1">
    <source>
        <dbReference type="EMBL" id="MBB5847467.1"/>
    </source>
</evidence>
<dbReference type="AlphaFoldDB" id="A0A7W9JHP9"/>
<reference evidence="1 2" key="1">
    <citation type="submission" date="2020-08" db="EMBL/GenBank/DDBJ databases">
        <title>Sequencing the genomes of 1000 actinobacteria strains.</title>
        <authorList>
            <person name="Klenk H.-P."/>
        </authorList>
    </citation>
    <scope>NUCLEOTIDE SEQUENCE [LARGE SCALE GENOMIC DNA]</scope>
    <source>
        <strain evidence="1 2">DSM 17945</strain>
    </source>
</reference>
<dbReference type="Proteomes" id="UP000567246">
    <property type="component" value="Unassembled WGS sequence"/>
</dbReference>
<dbReference type="Gene3D" id="3.40.960.10">
    <property type="entry name" value="VSR Endonuclease"/>
    <property type="match status" value="1"/>
</dbReference>
<dbReference type="SUPFAM" id="SSF52980">
    <property type="entry name" value="Restriction endonuclease-like"/>
    <property type="match status" value="1"/>
</dbReference>
<name>A0A7W9JHP9_9MICC</name>
<dbReference type="EMBL" id="JACHMW010000001">
    <property type="protein sequence ID" value="MBB5847467.1"/>
    <property type="molecule type" value="Genomic_DNA"/>
</dbReference>
<organism evidence="1 2">
    <name type="scientific">Micrococcus endophyticus</name>
    <dbReference type="NCBI Taxonomy" id="455343"/>
    <lineage>
        <taxon>Bacteria</taxon>
        <taxon>Bacillati</taxon>
        <taxon>Actinomycetota</taxon>
        <taxon>Actinomycetes</taxon>
        <taxon>Micrococcales</taxon>
        <taxon>Micrococcaceae</taxon>
        <taxon>Micrococcus</taxon>
    </lineage>
</organism>
<dbReference type="RefSeq" id="WP_184169609.1">
    <property type="nucleotide sequence ID" value="NZ_BAABAG010000003.1"/>
</dbReference>
<keyword evidence="2" id="KW-1185">Reference proteome</keyword>
<comment type="caution">
    <text evidence="1">The sequence shown here is derived from an EMBL/GenBank/DDBJ whole genome shotgun (WGS) entry which is preliminary data.</text>
</comment>
<dbReference type="InterPro" id="IPR011335">
    <property type="entry name" value="Restrct_endonuc-II-like"/>
</dbReference>
<evidence type="ECO:0008006" key="3">
    <source>
        <dbReference type="Google" id="ProtNLM"/>
    </source>
</evidence>
<gene>
    <name evidence="1" type="ORF">HDA33_000031</name>
</gene>
<accession>A0A7W9JHP9</accession>